<evidence type="ECO:0000313" key="2">
    <source>
        <dbReference type="EMBL" id="TKR72683.1"/>
    </source>
</evidence>
<name>A0A4U5MTB8_STECR</name>
<dbReference type="Proteomes" id="UP000298663">
    <property type="component" value="Unassembled WGS sequence"/>
</dbReference>
<gene>
    <name evidence="2" type="ORF">L596_020095</name>
</gene>
<comment type="caution">
    <text evidence="2">The sequence shown here is derived from an EMBL/GenBank/DDBJ whole genome shotgun (WGS) entry which is preliminary data.</text>
</comment>
<protein>
    <submittedName>
        <fullName evidence="2">Uncharacterized protein</fullName>
    </submittedName>
</protein>
<keyword evidence="3" id="KW-1185">Reference proteome</keyword>
<reference evidence="2 3" key="1">
    <citation type="journal article" date="2015" name="Genome Biol.">
        <title>Comparative genomics of Steinernema reveals deeply conserved gene regulatory networks.</title>
        <authorList>
            <person name="Dillman A.R."/>
            <person name="Macchietto M."/>
            <person name="Porter C.F."/>
            <person name="Rogers A."/>
            <person name="Williams B."/>
            <person name="Antoshechkin I."/>
            <person name="Lee M.M."/>
            <person name="Goodwin Z."/>
            <person name="Lu X."/>
            <person name="Lewis E.E."/>
            <person name="Goodrich-Blair H."/>
            <person name="Stock S.P."/>
            <person name="Adams B.J."/>
            <person name="Sternberg P.W."/>
            <person name="Mortazavi A."/>
        </authorList>
    </citation>
    <scope>NUCLEOTIDE SEQUENCE [LARGE SCALE GENOMIC DNA]</scope>
    <source>
        <strain evidence="2 3">ALL</strain>
    </source>
</reference>
<feature type="region of interest" description="Disordered" evidence="1">
    <location>
        <begin position="1"/>
        <end position="35"/>
    </location>
</feature>
<organism evidence="2 3">
    <name type="scientific">Steinernema carpocapsae</name>
    <name type="common">Entomopathogenic nematode</name>
    <dbReference type="NCBI Taxonomy" id="34508"/>
    <lineage>
        <taxon>Eukaryota</taxon>
        <taxon>Metazoa</taxon>
        <taxon>Ecdysozoa</taxon>
        <taxon>Nematoda</taxon>
        <taxon>Chromadorea</taxon>
        <taxon>Rhabditida</taxon>
        <taxon>Tylenchina</taxon>
        <taxon>Panagrolaimomorpha</taxon>
        <taxon>Strongyloidoidea</taxon>
        <taxon>Steinernematidae</taxon>
        <taxon>Steinernema</taxon>
    </lineage>
</organism>
<reference evidence="2 3" key="2">
    <citation type="journal article" date="2019" name="G3 (Bethesda)">
        <title>Hybrid Assembly of the Genome of the Entomopathogenic Nematode Steinernema carpocapsae Identifies the X-Chromosome.</title>
        <authorList>
            <person name="Serra L."/>
            <person name="Macchietto M."/>
            <person name="Macias-Munoz A."/>
            <person name="McGill C.J."/>
            <person name="Rodriguez I.M."/>
            <person name="Rodriguez B."/>
            <person name="Murad R."/>
            <person name="Mortazavi A."/>
        </authorList>
    </citation>
    <scope>NUCLEOTIDE SEQUENCE [LARGE SCALE GENOMIC DNA]</scope>
    <source>
        <strain evidence="2 3">ALL</strain>
    </source>
</reference>
<dbReference type="GO" id="GO:0003676">
    <property type="term" value="F:nucleic acid binding"/>
    <property type="evidence" value="ECO:0007669"/>
    <property type="project" value="InterPro"/>
</dbReference>
<accession>A0A4U5MTB8</accession>
<sequence>MLTGSYSKTGPVPTAPRRRSNGARPTFRDSGRRTFSPPLDFAIWGIMEQKACATKHKSIESLKRALKKAWDEITLQLFACILKNFQKRLDACIKAQDAHFGCS</sequence>
<evidence type="ECO:0000313" key="3">
    <source>
        <dbReference type="Proteomes" id="UP000298663"/>
    </source>
</evidence>
<evidence type="ECO:0000256" key="1">
    <source>
        <dbReference type="SAM" id="MobiDB-lite"/>
    </source>
</evidence>
<proteinExistence type="predicted"/>
<dbReference type="InterPro" id="IPR036397">
    <property type="entry name" value="RNaseH_sf"/>
</dbReference>
<dbReference type="AlphaFoldDB" id="A0A4U5MTB8"/>
<dbReference type="EMBL" id="AZBU02000006">
    <property type="protein sequence ID" value="TKR72683.1"/>
    <property type="molecule type" value="Genomic_DNA"/>
</dbReference>
<dbReference type="Gene3D" id="3.30.420.10">
    <property type="entry name" value="Ribonuclease H-like superfamily/Ribonuclease H"/>
    <property type="match status" value="1"/>
</dbReference>